<dbReference type="InterPro" id="IPR020843">
    <property type="entry name" value="ER"/>
</dbReference>
<dbReference type="Pfam" id="PF08240">
    <property type="entry name" value="ADH_N"/>
    <property type="match status" value="1"/>
</dbReference>
<dbReference type="InterPro" id="IPR011032">
    <property type="entry name" value="GroES-like_sf"/>
</dbReference>
<dbReference type="OrthoDB" id="48317at2759"/>
<feature type="domain" description="Enoyl reductase (ER)" evidence="5">
    <location>
        <begin position="10"/>
        <end position="319"/>
    </location>
</feature>
<accession>A0A1R0GSQ1</accession>
<dbReference type="InterPro" id="IPR047618">
    <property type="entry name" value="QOR-like"/>
</dbReference>
<gene>
    <name evidence="6" type="ORF">AYI68_g5987</name>
</gene>
<dbReference type="SMART" id="SM00829">
    <property type="entry name" value="PKS_ER"/>
    <property type="match status" value="1"/>
</dbReference>
<evidence type="ECO:0000256" key="2">
    <source>
        <dbReference type="ARBA" id="ARBA00023002"/>
    </source>
</evidence>
<dbReference type="InterPro" id="IPR013149">
    <property type="entry name" value="ADH-like_C"/>
</dbReference>
<dbReference type="SUPFAM" id="SSF50129">
    <property type="entry name" value="GroES-like"/>
    <property type="match status" value="1"/>
</dbReference>
<dbReference type="FunFam" id="3.40.50.720:FF:000053">
    <property type="entry name" value="Quinone oxidoreductase 1"/>
    <property type="match status" value="1"/>
</dbReference>
<dbReference type="GO" id="GO:0070402">
    <property type="term" value="F:NADPH binding"/>
    <property type="evidence" value="ECO:0007669"/>
    <property type="project" value="TreeGrafter"/>
</dbReference>
<comment type="caution">
    <text evidence="6">The sequence shown here is derived from an EMBL/GenBank/DDBJ whole genome shotgun (WGS) entry which is preliminary data.</text>
</comment>
<dbReference type="Gene3D" id="3.40.50.720">
    <property type="entry name" value="NAD(P)-binding Rossmann-like Domain"/>
    <property type="match status" value="1"/>
</dbReference>
<dbReference type="STRING" id="133383.A0A1R0GSQ1"/>
<dbReference type="Pfam" id="PF00107">
    <property type="entry name" value="ADH_zinc_N"/>
    <property type="match status" value="1"/>
</dbReference>
<evidence type="ECO:0000259" key="5">
    <source>
        <dbReference type="SMART" id="SM00829"/>
    </source>
</evidence>
<sequence>MNAIQITKLGDASVLEYTKVEKPVIEPLKLIVKNQYSGVNFIDTYYRKGVYPTKLPTILGREGSGIVEQVGEGVEGFKKGDRVMYFCDNASYAEYTLADAKNTVVVPKEMGLDLAAAVMSTGLTVVTFVKRAYAVKSGDIILIHAAAGSTGLALTQLCKHLGATVIGTTSTKEKAQIALNNGVDHIIYYTHEDVPTRVREITGGKMVDAVFDSVGKSTFQGSFDSLKRCGTFVSFGNASGKVPPIEINILSKGNITLLRPMVYGYLATDSEFKSAVSELFEFIHNKTLVFNICKIFDLSNAIDAHLFLESRQSTGKVLLSIPQ</sequence>
<dbReference type="AlphaFoldDB" id="A0A1R0GSQ1"/>
<evidence type="ECO:0000256" key="3">
    <source>
        <dbReference type="ARBA" id="ARBA00043088"/>
    </source>
</evidence>
<evidence type="ECO:0000313" key="6">
    <source>
        <dbReference type="EMBL" id="OLY79931.1"/>
    </source>
</evidence>
<dbReference type="EMBL" id="LSSL01003958">
    <property type="protein sequence ID" value="OLY79931.1"/>
    <property type="molecule type" value="Genomic_DNA"/>
</dbReference>
<proteinExistence type="predicted"/>
<dbReference type="PANTHER" id="PTHR48106">
    <property type="entry name" value="QUINONE OXIDOREDUCTASE PIG3-RELATED"/>
    <property type="match status" value="1"/>
</dbReference>
<reference evidence="6 7" key="1">
    <citation type="journal article" date="2016" name="Mol. Biol. Evol.">
        <title>Genome-Wide Survey of Gut Fungi (Harpellales) Reveals the First Horizontally Transferred Ubiquitin Gene from a Mosquito Host.</title>
        <authorList>
            <person name="Wang Y."/>
            <person name="White M.M."/>
            <person name="Kvist S."/>
            <person name="Moncalvo J.M."/>
        </authorList>
    </citation>
    <scope>NUCLEOTIDE SEQUENCE [LARGE SCALE GENOMIC DNA]</scope>
    <source>
        <strain evidence="6 7">ALG-7-W6</strain>
    </source>
</reference>
<name>A0A1R0GSQ1_9FUNG</name>
<dbReference type="Gene3D" id="3.90.180.10">
    <property type="entry name" value="Medium-chain alcohol dehydrogenases, catalytic domain"/>
    <property type="match status" value="1"/>
</dbReference>
<keyword evidence="1" id="KW-0521">NADP</keyword>
<evidence type="ECO:0000313" key="7">
    <source>
        <dbReference type="Proteomes" id="UP000187455"/>
    </source>
</evidence>
<protein>
    <recommendedName>
        <fullName evidence="4">Probable quinone oxidoreductase</fullName>
    </recommendedName>
    <alternativeName>
        <fullName evidence="3">NADPH:quinone reductase</fullName>
    </alternativeName>
</protein>
<organism evidence="6 7">
    <name type="scientific">Smittium mucronatum</name>
    <dbReference type="NCBI Taxonomy" id="133383"/>
    <lineage>
        <taxon>Eukaryota</taxon>
        <taxon>Fungi</taxon>
        <taxon>Fungi incertae sedis</taxon>
        <taxon>Zoopagomycota</taxon>
        <taxon>Kickxellomycotina</taxon>
        <taxon>Harpellomycetes</taxon>
        <taxon>Harpellales</taxon>
        <taxon>Legeriomycetaceae</taxon>
        <taxon>Smittium</taxon>
    </lineage>
</organism>
<dbReference type="GO" id="GO:0003960">
    <property type="term" value="F:quinone reductase (NADPH) activity"/>
    <property type="evidence" value="ECO:0007669"/>
    <property type="project" value="InterPro"/>
</dbReference>
<evidence type="ECO:0000256" key="4">
    <source>
        <dbReference type="ARBA" id="ARBA00070796"/>
    </source>
</evidence>
<dbReference type="InterPro" id="IPR036291">
    <property type="entry name" value="NAD(P)-bd_dom_sf"/>
</dbReference>
<keyword evidence="2" id="KW-0560">Oxidoreductase</keyword>
<dbReference type="Proteomes" id="UP000187455">
    <property type="component" value="Unassembled WGS sequence"/>
</dbReference>
<keyword evidence="7" id="KW-1185">Reference proteome</keyword>
<dbReference type="InterPro" id="IPR013154">
    <property type="entry name" value="ADH-like_N"/>
</dbReference>
<dbReference type="SUPFAM" id="SSF51735">
    <property type="entry name" value="NAD(P)-binding Rossmann-fold domains"/>
    <property type="match status" value="1"/>
</dbReference>
<dbReference type="PANTHER" id="PTHR48106:SF13">
    <property type="entry name" value="QUINONE OXIDOREDUCTASE-RELATED"/>
    <property type="match status" value="1"/>
</dbReference>
<dbReference type="GO" id="GO:0035925">
    <property type="term" value="F:mRNA 3'-UTR AU-rich region binding"/>
    <property type="evidence" value="ECO:0007669"/>
    <property type="project" value="TreeGrafter"/>
</dbReference>
<dbReference type="CDD" id="cd05286">
    <property type="entry name" value="QOR2"/>
    <property type="match status" value="1"/>
</dbReference>
<evidence type="ECO:0000256" key="1">
    <source>
        <dbReference type="ARBA" id="ARBA00022857"/>
    </source>
</evidence>
<dbReference type="GO" id="GO:0005829">
    <property type="term" value="C:cytosol"/>
    <property type="evidence" value="ECO:0007669"/>
    <property type="project" value="TreeGrafter"/>
</dbReference>